<dbReference type="EC" id="3.1.3.27" evidence="5"/>
<feature type="domain" description="YutG/PgpA" evidence="1">
    <location>
        <begin position="40"/>
        <end position="163"/>
    </location>
</feature>
<organism evidence="5 10">
    <name type="scientific">Lactiplantibacillus plantarum</name>
    <name type="common">Lactobacillus plantarum</name>
    <dbReference type="NCBI Taxonomy" id="1590"/>
    <lineage>
        <taxon>Bacteria</taxon>
        <taxon>Bacillati</taxon>
        <taxon>Bacillota</taxon>
        <taxon>Bacilli</taxon>
        <taxon>Lactobacillales</taxon>
        <taxon>Lactobacillaceae</taxon>
        <taxon>Lactiplantibacillus</taxon>
    </lineage>
</organism>
<dbReference type="OMA" id="QHQIWVA"/>
<evidence type="ECO:0000313" key="4">
    <source>
        <dbReference type="EMBL" id="KZV01896.1"/>
    </source>
</evidence>
<reference evidence="5 10" key="2">
    <citation type="submission" date="2016-08" db="EMBL/GenBank/DDBJ databases">
        <title>Genome sequencing of Lactobacillus plantarum JSA22, isolated from fermented soybean paste.</title>
        <authorList>
            <person name="Choi H.S."/>
        </authorList>
    </citation>
    <scope>NUCLEOTIDE SEQUENCE [LARGE SCALE GENOMIC DNA]</scope>
    <source>
        <strain evidence="5 10">JSA22</strain>
    </source>
</reference>
<evidence type="ECO:0000313" key="9">
    <source>
        <dbReference type="Proteomes" id="UP000076989"/>
    </source>
</evidence>
<dbReference type="EMBL" id="LUWI01000035">
    <property type="protein sequence ID" value="KZU01978.1"/>
    <property type="molecule type" value="Genomic_DNA"/>
</dbReference>
<dbReference type="EMBL" id="LUXO01000033">
    <property type="protein sequence ID" value="KZV01896.1"/>
    <property type="molecule type" value="Genomic_DNA"/>
</dbReference>
<evidence type="ECO:0000313" key="3">
    <source>
        <dbReference type="EMBL" id="KZU96625.1"/>
    </source>
</evidence>
<dbReference type="Proteomes" id="UP000595466">
    <property type="component" value="Chromosome"/>
</dbReference>
<dbReference type="InterPro" id="IPR007686">
    <property type="entry name" value="YutG/PgpA"/>
</dbReference>
<dbReference type="SUPFAM" id="SSF101307">
    <property type="entry name" value="YutG-like"/>
    <property type="match status" value="1"/>
</dbReference>
<dbReference type="Pfam" id="PF04608">
    <property type="entry name" value="PgpA"/>
    <property type="match status" value="1"/>
</dbReference>
<dbReference type="GO" id="GO:0006629">
    <property type="term" value="P:lipid metabolic process"/>
    <property type="evidence" value="ECO:0007669"/>
    <property type="project" value="InterPro"/>
</dbReference>
<dbReference type="EMBL" id="LUXM01000018">
    <property type="protein sequence ID" value="KZU96625.1"/>
    <property type="molecule type" value="Genomic_DNA"/>
</dbReference>
<dbReference type="GO" id="GO:0008962">
    <property type="term" value="F:phosphatidylglycerophosphatase activity"/>
    <property type="evidence" value="ECO:0007669"/>
    <property type="project" value="UniProtKB-EC"/>
</dbReference>
<evidence type="ECO:0000313" key="6">
    <source>
        <dbReference type="EMBL" id="QQM60746.1"/>
    </source>
</evidence>
<sequence>MEKPTFKYPDKAAYEFVIQALAAKGITYHEIAHITYNLQTKYVPNLTIEECEMETQEVLHKRELLNNAMVALELDRLATEGQLNEPLQSIIASDAGVFGVDEGLALNMANIYGTIGVTNYGYVDKVKEGVIKKLDTDKSGVVNTFIDDLVGAIAAAVAAKIAHKYA</sequence>
<keyword evidence="5" id="KW-0378">Hydrolase</keyword>
<dbReference type="GeneID" id="89670445"/>
<accession>A0A0G9FCF4</accession>
<dbReference type="KEGG" id="lpb:SH83_13895"/>
<dbReference type="Proteomes" id="UP000076872">
    <property type="component" value="Unassembled WGS sequence"/>
</dbReference>
<name>A0A0G9FCF4_LACPN</name>
<proteinExistence type="predicted"/>
<evidence type="ECO:0000313" key="10">
    <source>
        <dbReference type="Proteomes" id="UP000094892"/>
    </source>
</evidence>
<dbReference type="InterPro" id="IPR026038">
    <property type="entry name" value="Put_PGPase"/>
</dbReference>
<reference evidence="7 8" key="1">
    <citation type="submission" date="2016-03" db="EMBL/GenBank/DDBJ databases">
        <title>Comparative genomics of 54 Lactobacillus plantarum strains reveals genomic uncoupling from niche constraints.</title>
        <authorList>
            <person name="Martino M.E."/>
        </authorList>
    </citation>
    <scope>NUCLEOTIDE SEQUENCE [LARGE SCALE GENOMIC DNA]</scope>
    <source>
        <strain evidence="3 8">19.1</strain>
        <strain evidence="4 7">NAB2</strain>
        <strain evidence="2 9">Nizo2260</strain>
    </source>
</reference>
<dbReference type="EMBL" id="CP066817">
    <property type="protein sequence ID" value="QQM60746.1"/>
    <property type="molecule type" value="Genomic_DNA"/>
</dbReference>
<evidence type="ECO:0000259" key="1">
    <source>
        <dbReference type="Pfam" id="PF04608"/>
    </source>
</evidence>
<evidence type="ECO:0000313" key="11">
    <source>
        <dbReference type="Proteomes" id="UP000595466"/>
    </source>
</evidence>
<dbReference type="PIRSF" id="PIRSF019587">
    <property type="entry name" value="PGPase"/>
    <property type="match status" value="1"/>
</dbReference>
<protein>
    <submittedName>
        <fullName evidence="2">Low temperature requirement C protein</fullName>
    </submittedName>
    <submittedName>
        <fullName evidence="5 6">Phosphatidylglycerophosphatase</fullName>
        <ecNumber evidence="5">3.1.3.27</ecNumber>
    </submittedName>
</protein>
<reference evidence="6 11" key="3">
    <citation type="submission" date="2020-12" db="EMBL/GenBank/DDBJ databases">
        <title>Whole genome sequencing of Lactobacillus plantarum PC518.</title>
        <authorList>
            <person name="Guo Q."/>
        </authorList>
    </citation>
    <scope>NUCLEOTIDE SEQUENCE [LARGE SCALE GENOMIC DNA]</scope>
    <source>
        <strain evidence="6 11">PC518</strain>
    </source>
</reference>
<evidence type="ECO:0000313" key="2">
    <source>
        <dbReference type="EMBL" id="KZU01978.1"/>
    </source>
</evidence>
<dbReference type="Proteomes" id="UP000076882">
    <property type="component" value="Unassembled WGS sequence"/>
</dbReference>
<dbReference type="PATRIC" id="fig|1590.142.peg.2972"/>
<dbReference type="Proteomes" id="UP000094892">
    <property type="component" value="Unassembled WGS sequence"/>
</dbReference>
<dbReference type="Gene3D" id="1.10.3760.10">
    <property type="entry name" value="PgpA-like"/>
    <property type="match status" value="1"/>
</dbReference>
<dbReference type="AlphaFoldDB" id="A0A0G9FCF4"/>
<gene>
    <name evidence="5" type="primary">pgpA</name>
    <name evidence="6" type="ORF">JH395_13685</name>
    <name evidence="3" type="ORF">Lp19_0601</name>
    <name evidence="5" type="ORF">LPJSA22_03007</name>
    <name evidence="4" type="ORF">NAB2_2516</name>
    <name evidence="2" type="ORF">Nizo2260_2785</name>
</gene>
<dbReference type="InterPro" id="IPR036681">
    <property type="entry name" value="PgpA-like_sf"/>
</dbReference>
<dbReference type="EMBL" id="MCOL01000001">
    <property type="protein sequence ID" value="ODO62986.1"/>
    <property type="molecule type" value="Genomic_DNA"/>
</dbReference>
<dbReference type="Proteomes" id="UP000076989">
    <property type="component" value="Unassembled WGS sequence"/>
</dbReference>
<evidence type="ECO:0000313" key="7">
    <source>
        <dbReference type="Proteomes" id="UP000076872"/>
    </source>
</evidence>
<dbReference type="RefSeq" id="WP_003642953.1">
    <property type="nucleotide sequence ID" value="NZ_AP018405.1"/>
</dbReference>
<evidence type="ECO:0000313" key="8">
    <source>
        <dbReference type="Proteomes" id="UP000076882"/>
    </source>
</evidence>
<evidence type="ECO:0000313" key="5">
    <source>
        <dbReference type="EMBL" id="ODO62986.1"/>
    </source>
</evidence>